<dbReference type="PANTHER" id="PTHR11465">
    <property type="entry name" value="CATALASE"/>
    <property type="match status" value="1"/>
</dbReference>
<dbReference type="PANTHER" id="PTHR11465:SF26">
    <property type="entry name" value="CATALASE 2"/>
    <property type="match status" value="1"/>
</dbReference>
<dbReference type="InterPro" id="IPR020835">
    <property type="entry name" value="Catalase_sf"/>
</dbReference>
<dbReference type="GO" id="GO:0005739">
    <property type="term" value="C:mitochondrion"/>
    <property type="evidence" value="ECO:0007669"/>
    <property type="project" value="TreeGrafter"/>
</dbReference>
<dbReference type="EMBL" id="BCWF01000008">
    <property type="protein sequence ID" value="GAT20550.1"/>
    <property type="molecule type" value="Genomic_DNA"/>
</dbReference>
<protein>
    <submittedName>
        <fullName evidence="2">Catalase</fullName>
    </submittedName>
</protein>
<dbReference type="AlphaFoldDB" id="A0A146F328"/>
<dbReference type="Pfam" id="PF00199">
    <property type="entry name" value="Catalase"/>
    <property type="match status" value="1"/>
</dbReference>
<accession>A0A146F328</accession>
<dbReference type="Gene3D" id="2.40.180.10">
    <property type="entry name" value="Catalase core domain"/>
    <property type="match status" value="1"/>
</dbReference>
<dbReference type="InterPro" id="IPR011614">
    <property type="entry name" value="Catalase_core"/>
</dbReference>
<dbReference type="GO" id="GO:0004096">
    <property type="term" value="F:catalase activity"/>
    <property type="evidence" value="ECO:0007669"/>
    <property type="project" value="InterPro"/>
</dbReference>
<dbReference type="PROSITE" id="PS51402">
    <property type="entry name" value="CATALASE_3"/>
    <property type="match status" value="1"/>
</dbReference>
<evidence type="ECO:0000259" key="1">
    <source>
        <dbReference type="Pfam" id="PF00199"/>
    </source>
</evidence>
<proteinExistence type="predicted"/>
<name>A0A146F328_ASPKA</name>
<dbReference type="SUPFAM" id="SSF56634">
    <property type="entry name" value="Heme-dependent catalase-like"/>
    <property type="match status" value="1"/>
</dbReference>
<reference evidence="3" key="2">
    <citation type="submission" date="2016-02" db="EMBL/GenBank/DDBJ databases">
        <title>Genome sequencing of Aspergillus luchuensis NBRC 4314.</title>
        <authorList>
            <person name="Yamada O."/>
        </authorList>
    </citation>
    <scope>NUCLEOTIDE SEQUENCE [LARGE SCALE GENOMIC DNA]</scope>
    <source>
        <strain evidence="3">RIB 2604</strain>
    </source>
</reference>
<evidence type="ECO:0000313" key="2">
    <source>
        <dbReference type="EMBL" id="GAT20550.1"/>
    </source>
</evidence>
<sequence>MVPGIAASADPVLQARLFAYPNAARYRLGVNYQQLPTNAAKMQVYCPFERDGAMRFDENYGSDPNYVRSSIKPTRFYQEQKGGGASALALNTEHEKWVGEVSAYTSEITDDDFVQPAALWDIIGREAGHQDRIIENLVSSIKDITYPELRKAVYSKLPEAPKECLPRLSLLRKTANIKGLFGRVNHDLRSKLEQRTEAAIKAAGF</sequence>
<dbReference type="InterPro" id="IPR018028">
    <property type="entry name" value="Catalase"/>
</dbReference>
<comment type="caution">
    <text evidence="2">The sequence shown here is derived from an EMBL/GenBank/DDBJ whole genome shotgun (WGS) entry which is preliminary data.</text>
</comment>
<feature type="domain" description="Catalase core" evidence="1">
    <location>
        <begin position="1"/>
        <end position="72"/>
    </location>
</feature>
<reference evidence="2 3" key="1">
    <citation type="journal article" date="2016" name="DNA Res.">
        <title>Genome sequence of Aspergillus luchuensis NBRC 4314.</title>
        <authorList>
            <person name="Yamada O."/>
            <person name="Machida M."/>
            <person name="Hosoyama A."/>
            <person name="Goto M."/>
            <person name="Takahashi T."/>
            <person name="Futagami T."/>
            <person name="Yamagata Y."/>
            <person name="Takeuchi M."/>
            <person name="Kobayashi T."/>
            <person name="Koike H."/>
            <person name="Abe K."/>
            <person name="Asai K."/>
            <person name="Arita M."/>
            <person name="Fujita N."/>
            <person name="Fukuda K."/>
            <person name="Higa K."/>
            <person name="Horikawa H."/>
            <person name="Ishikawa T."/>
            <person name="Jinno K."/>
            <person name="Kato Y."/>
            <person name="Kirimura K."/>
            <person name="Mizutani O."/>
            <person name="Nakasone K."/>
            <person name="Sano M."/>
            <person name="Shiraishi Y."/>
            <person name="Tsukahara M."/>
            <person name="Gomi K."/>
        </authorList>
    </citation>
    <scope>NUCLEOTIDE SEQUENCE [LARGE SCALE GENOMIC DNA]</scope>
    <source>
        <strain evidence="2 3">RIB 2604</strain>
    </source>
</reference>
<dbReference type="GO" id="GO:0042744">
    <property type="term" value="P:hydrogen peroxide catabolic process"/>
    <property type="evidence" value="ECO:0007669"/>
    <property type="project" value="TreeGrafter"/>
</dbReference>
<evidence type="ECO:0000313" key="3">
    <source>
        <dbReference type="Proteomes" id="UP000075230"/>
    </source>
</evidence>
<dbReference type="GO" id="GO:0042542">
    <property type="term" value="P:response to hydrogen peroxide"/>
    <property type="evidence" value="ECO:0007669"/>
    <property type="project" value="TreeGrafter"/>
</dbReference>
<gene>
    <name evidence="2" type="ORF">RIB2604_00800190</name>
</gene>
<dbReference type="GO" id="GO:0020037">
    <property type="term" value="F:heme binding"/>
    <property type="evidence" value="ECO:0007669"/>
    <property type="project" value="InterPro"/>
</dbReference>
<organism evidence="2 3">
    <name type="scientific">Aspergillus kawachii</name>
    <name type="common">White koji mold</name>
    <name type="synonym">Aspergillus awamori var. kawachi</name>
    <dbReference type="NCBI Taxonomy" id="1069201"/>
    <lineage>
        <taxon>Eukaryota</taxon>
        <taxon>Fungi</taxon>
        <taxon>Dikarya</taxon>
        <taxon>Ascomycota</taxon>
        <taxon>Pezizomycotina</taxon>
        <taxon>Eurotiomycetes</taxon>
        <taxon>Eurotiomycetidae</taxon>
        <taxon>Eurotiales</taxon>
        <taxon>Aspergillaceae</taxon>
        <taxon>Aspergillus</taxon>
        <taxon>Aspergillus subgen. Circumdati</taxon>
    </lineage>
</organism>
<dbReference type="Proteomes" id="UP000075230">
    <property type="component" value="Unassembled WGS sequence"/>
</dbReference>
<dbReference type="VEuPathDB" id="FungiDB:ASPFODRAFT_83523"/>
<dbReference type="GO" id="GO:0005777">
    <property type="term" value="C:peroxisome"/>
    <property type="evidence" value="ECO:0007669"/>
    <property type="project" value="TreeGrafter"/>
</dbReference>